<evidence type="ECO:0000256" key="5">
    <source>
        <dbReference type="ARBA" id="ARBA00022679"/>
    </source>
</evidence>
<dbReference type="CDD" id="cd05117">
    <property type="entry name" value="STKc_CAMK"/>
    <property type="match status" value="1"/>
</dbReference>
<dbReference type="SUPFAM" id="SSF47473">
    <property type="entry name" value="EF-hand"/>
    <property type="match status" value="1"/>
</dbReference>
<dbReference type="EC" id="2.7.11.1" evidence="2"/>
<dbReference type="AlphaFoldDB" id="A0A816K692"/>
<evidence type="ECO:0000256" key="3">
    <source>
        <dbReference type="ARBA" id="ARBA00022527"/>
    </source>
</evidence>
<proteinExistence type="inferred from homology"/>
<dbReference type="InterPro" id="IPR011009">
    <property type="entry name" value="Kinase-like_dom_sf"/>
</dbReference>
<dbReference type="SUPFAM" id="SSF56112">
    <property type="entry name" value="Protein kinase-like (PK-like)"/>
    <property type="match status" value="1"/>
</dbReference>
<evidence type="ECO:0000256" key="7">
    <source>
        <dbReference type="ARBA" id="ARBA00022737"/>
    </source>
</evidence>
<evidence type="ECO:0000256" key="15">
    <source>
        <dbReference type="PROSITE-ProRule" id="PRU10141"/>
    </source>
</evidence>
<dbReference type="InterPro" id="IPR002048">
    <property type="entry name" value="EF_hand_dom"/>
</dbReference>
<dbReference type="GO" id="GO:0005524">
    <property type="term" value="F:ATP binding"/>
    <property type="evidence" value="ECO:0007669"/>
    <property type="project" value="UniProtKB-UniRule"/>
</dbReference>
<evidence type="ECO:0000256" key="16">
    <source>
        <dbReference type="SAM" id="MobiDB-lite"/>
    </source>
</evidence>
<evidence type="ECO:0000256" key="11">
    <source>
        <dbReference type="ARBA" id="ARBA00022840"/>
    </source>
</evidence>
<dbReference type="InterPro" id="IPR011992">
    <property type="entry name" value="EF-hand-dom_pair"/>
</dbReference>
<keyword evidence="8 15" id="KW-0547">Nucleotide-binding</keyword>
<dbReference type="Gene3D" id="3.30.200.20">
    <property type="entry name" value="Phosphorylase Kinase, domain 1"/>
    <property type="match status" value="1"/>
</dbReference>
<dbReference type="PROSITE" id="PS50011">
    <property type="entry name" value="PROTEIN_KINASE_DOM"/>
    <property type="match status" value="1"/>
</dbReference>
<dbReference type="PROSITE" id="PS50222">
    <property type="entry name" value="EF_HAND_2"/>
    <property type="match status" value="1"/>
</dbReference>
<feature type="domain" description="EF-hand" evidence="18">
    <location>
        <begin position="430"/>
        <end position="465"/>
    </location>
</feature>
<evidence type="ECO:0000256" key="13">
    <source>
        <dbReference type="ARBA" id="ARBA00047899"/>
    </source>
</evidence>
<dbReference type="GO" id="GO:0005509">
    <property type="term" value="F:calcium ion binding"/>
    <property type="evidence" value="ECO:0007669"/>
    <property type="project" value="InterPro"/>
</dbReference>
<organism evidence="19">
    <name type="scientific">Brassica napus</name>
    <name type="common">Rape</name>
    <dbReference type="NCBI Taxonomy" id="3708"/>
    <lineage>
        <taxon>Eukaryota</taxon>
        <taxon>Viridiplantae</taxon>
        <taxon>Streptophyta</taxon>
        <taxon>Embryophyta</taxon>
        <taxon>Tracheophyta</taxon>
        <taxon>Spermatophyta</taxon>
        <taxon>Magnoliopsida</taxon>
        <taxon>eudicotyledons</taxon>
        <taxon>Gunneridae</taxon>
        <taxon>Pentapetalae</taxon>
        <taxon>rosids</taxon>
        <taxon>malvids</taxon>
        <taxon>Brassicales</taxon>
        <taxon>Brassicaceae</taxon>
        <taxon>Brassiceae</taxon>
        <taxon>Brassica</taxon>
    </lineage>
</organism>
<dbReference type="InterPro" id="IPR017441">
    <property type="entry name" value="Protein_kinase_ATP_BS"/>
</dbReference>
<dbReference type="PROSITE" id="PS00108">
    <property type="entry name" value="PROTEIN_KINASE_ST"/>
    <property type="match status" value="1"/>
</dbReference>
<evidence type="ECO:0000313" key="19">
    <source>
        <dbReference type="EMBL" id="CAF1867613.1"/>
    </source>
</evidence>
<dbReference type="FunFam" id="3.30.200.20:FF:000004">
    <property type="entry name" value="Calcium-dependent protein kinase 1"/>
    <property type="match status" value="1"/>
</dbReference>
<evidence type="ECO:0000256" key="9">
    <source>
        <dbReference type="ARBA" id="ARBA00022777"/>
    </source>
</evidence>
<feature type="binding site" evidence="15">
    <location>
        <position position="158"/>
    </location>
    <ligand>
        <name>ATP</name>
        <dbReference type="ChEBI" id="CHEBI:30616"/>
    </ligand>
</feature>
<name>A0A816K692_BRANA</name>
<dbReference type="Gene3D" id="1.10.238.10">
    <property type="entry name" value="EF-hand"/>
    <property type="match status" value="2"/>
</dbReference>
<dbReference type="Pfam" id="PF00069">
    <property type="entry name" value="Pkinase"/>
    <property type="match status" value="1"/>
</dbReference>
<gene>
    <name evidence="19" type="ORF">DARMORV10_C04P64890.1</name>
</gene>
<dbReference type="Gene3D" id="1.10.510.10">
    <property type="entry name" value="Transferase(Phosphotransferase) domain 1"/>
    <property type="match status" value="1"/>
</dbReference>
<dbReference type="InterPro" id="IPR008271">
    <property type="entry name" value="Ser/Thr_kinase_AS"/>
</dbReference>
<dbReference type="InterPro" id="IPR050205">
    <property type="entry name" value="CDPK_Ser/Thr_kinases"/>
</dbReference>
<keyword evidence="6" id="KW-0479">Metal-binding</keyword>
<keyword evidence="9" id="KW-0418">Kinase</keyword>
<dbReference type="SMART" id="SM00220">
    <property type="entry name" value="S_TKc"/>
    <property type="match status" value="1"/>
</dbReference>
<keyword evidence="7" id="KW-0677">Repeat</keyword>
<evidence type="ECO:0000256" key="4">
    <source>
        <dbReference type="ARBA" id="ARBA00022553"/>
    </source>
</evidence>
<evidence type="ECO:0000256" key="8">
    <source>
        <dbReference type="ARBA" id="ARBA00022741"/>
    </source>
</evidence>
<keyword evidence="3" id="KW-0723">Serine/threonine-protein kinase</keyword>
<reference evidence="19" key="1">
    <citation type="submission" date="2021-01" db="EMBL/GenBank/DDBJ databases">
        <authorList>
            <consortium name="Genoscope - CEA"/>
            <person name="William W."/>
        </authorList>
    </citation>
    <scope>NUCLEOTIDE SEQUENCE</scope>
</reference>
<accession>A0A816K692</accession>
<evidence type="ECO:0000256" key="6">
    <source>
        <dbReference type="ARBA" id="ARBA00022723"/>
    </source>
</evidence>
<keyword evidence="5" id="KW-0808">Transferase</keyword>
<dbReference type="FunFam" id="1.10.510.10:FF:000249">
    <property type="entry name" value="Calcium-dependent protein kinase SK5"/>
    <property type="match status" value="1"/>
</dbReference>
<evidence type="ECO:0000256" key="2">
    <source>
        <dbReference type="ARBA" id="ARBA00012513"/>
    </source>
</evidence>
<dbReference type="EMBL" id="HG994368">
    <property type="protein sequence ID" value="CAF1867613.1"/>
    <property type="molecule type" value="Genomic_DNA"/>
</dbReference>
<feature type="region of interest" description="Disordered" evidence="16">
    <location>
        <begin position="29"/>
        <end position="104"/>
    </location>
</feature>
<comment type="similarity">
    <text evidence="1">Belongs to the protein kinase superfamily. CAMK Ser/Thr protein kinase family. CaMK subfamily.</text>
</comment>
<comment type="catalytic activity">
    <reaction evidence="14">
        <text>L-seryl-[protein] + ATP = O-phospho-L-seryl-[protein] + ADP + H(+)</text>
        <dbReference type="Rhea" id="RHEA:17989"/>
        <dbReference type="Rhea" id="RHEA-COMP:9863"/>
        <dbReference type="Rhea" id="RHEA-COMP:11604"/>
        <dbReference type="ChEBI" id="CHEBI:15378"/>
        <dbReference type="ChEBI" id="CHEBI:29999"/>
        <dbReference type="ChEBI" id="CHEBI:30616"/>
        <dbReference type="ChEBI" id="CHEBI:83421"/>
        <dbReference type="ChEBI" id="CHEBI:456216"/>
        <dbReference type="EC" id="2.7.11.1"/>
    </reaction>
</comment>
<protein>
    <recommendedName>
        <fullName evidence="2">non-specific serine/threonine protein kinase</fullName>
        <ecNumber evidence="2">2.7.11.1</ecNumber>
    </recommendedName>
</protein>
<dbReference type="PROSITE" id="PS00107">
    <property type="entry name" value="PROTEIN_KINASE_ATP"/>
    <property type="match status" value="1"/>
</dbReference>
<dbReference type="GO" id="GO:0004674">
    <property type="term" value="F:protein serine/threonine kinase activity"/>
    <property type="evidence" value="ECO:0007669"/>
    <property type="project" value="UniProtKB-KW"/>
</dbReference>
<sequence>MGNVCIHMVNNCVDTKSNTWVRPTDLIMDHPVKPQLPDKPPQQMLMHKDDDKPKLETSGEDPKSLEESDSHQEQEGSTSEEEEERKKRAARIACGNSKRKPHNVKRLMSAGLQAESVLKTKTGHLKEYYNLGSKLGHGQFGTTFVCTEKGTGKEYACKSIPKRKLENEEDVEDVRREIEIMKHLLGQPNVISIKGAYEDAVAVHMVMELCRGGELFDRIVERGHYSERKAAHLAKVILGVVQTCHSLGVMHRDLKPENFLFVDDQEDSPLKAIDFGLSMFVKPGENFSDVVGSPYYIAPEILNKDYGPEADIWSAGVMIYVLLSGSAPFWGETEEEIFNEVLEGELDLSSDPWPQVSESAKDLIRKMLERDPKKRLTAQQVLSHPWIRDEGNAPDTPLDATVLNRLRKFSETDKLKKIALKVIVERLSEEKIHSLRETFKTIDSEKSRRVTYKELKSILESFDTNLDNSDISGLMQTPMNEHLKDTVDYEEFIAAIVRLKELQDEEANDRLDSSTKV</sequence>
<keyword evidence="4" id="KW-0597">Phosphoprotein</keyword>
<comment type="catalytic activity">
    <reaction evidence="13">
        <text>L-threonyl-[protein] + ATP = O-phospho-L-threonyl-[protein] + ADP + H(+)</text>
        <dbReference type="Rhea" id="RHEA:46608"/>
        <dbReference type="Rhea" id="RHEA-COMP:11060"/>
        <dbReference type="Rhea" id="RHEA-COMP:11605"/>
        <dbReference type="ChEBI" id="CHEBI:15378"/>
        <dbReference type="ChEBI" id="CHEBI:30013"/>
        <dbReference type="ChEBI" id="CHEBI:30616"/>
        <dbReference type="ChEBI" id="CHEBI:61977"/>
        <dbReference type="ChEBI" id="CHEBI:456216"/>
        <dbReference type="EC" id="2.7.11.1"/>
    </reaction>
</comment>
<keyword evidence="10" id="KW-0106">Calcium</keyword>
<feature type="compositionally biased region" description="Basic and acidic residues" evidence="16">
    <location>
        <begin position="46"/>
        <end position="74"/>
    </location>
</feature>
<evidence type="ECO:0000256" key="12">
    <source>
        <dbReference type="ARBA" id="ARBA00024334"/>
    </source>
</evidence>
<evidence type="ECO:0000259" key="17">
    <source>
        <dbReference type="PROSITE" id="PS50011"/>
    </source>
</evidence>
<evidence type="ECO:0000256" key="14">
    <source>
        <dbReference type="ARBA" id="ARBA00048679"/>
    </source>
</evidence>
<dbReference type="Proteomes" id="UP001295469">
    <property type="component" value="Chromosome C04"/>
</dbReference>
<keyword evidence="11 15" id="KW-0067">ATP-binding</keyword>
<evidence type="ECO:0000259" key="18">
    <source>
        <dbReference type="PROSITE" id="PS50222"/>
    </source>
</evidence>
<evidence type="ECO:0000256" key="1">
    <source>
        <dbReference type="ARBA" id="ARBA00005354"/>
    </source>
</evidence>
<comment type="similarity">
    <text evidence="12">Belongs to the protein kinase superfamily. Ser/Thr protein kinase family. CDPK subfamily.</text>
</comment>
<dbReference type="InterPro" id="IPR000719">
    <property type="entry name" value="Prot_kinase_dom"/>
</dbReference>
<evidence type="ECO:0000256" key="10">
    <source>
        <dbReference type="ARBA" id="ARBA00022837"/>
    </source>
</evidence>
<feature type="domain" description="Protein kinase" evidence="17">
    <location>
        <begin position="129"/>
        <end position="387"/>
    </location>
</feature>
<dbReference type="PANTHER" id="PTHR24349">
    <property type="entry name" value="SERINE/THREONINE-PROTEIN KINASE"/>
    <property type="match status" value="1"/>
</dbReference>